<proteinExistence type="predicted"/>
<sequence>MSIKKQILGVPHRGQRTAKIGRQGLQNNYLRHVMLQPLANNERQRNKSKQCYIIGYKHRAAESNSCQSQRYIAQ</sequence>
<organism evidence="1">
    <name type="scientific">bioreactor metagenome</name>
    <dbReference type="NCBI Taxonomy" id="1076179"/>
    <lineage>
        <taxon>unclassified sequences</taxon>
        <taxon>metagenomes</taxon>
        <taxon>ecological metagenomes</taxon>
    </lineage>
</organism>
<protein>
    <submittedName>
        <fullName evidence="1">Uncharacterized protein</fullName>
    </submittedName>
</protein>
<gene>
    <name evidence="1" type="ORF">SDC9_74881</name>
</gene>
<comment type="caution">
    <text evidence="1">The sequence shown here is derived from an EMBL/GenBank/DDBJ whole genome shotgun (WGS) entry which is preliminary data.</text>
</comment>
<accession>A0A644YJ40</accession>
<evidence type="ECO:0000313" key="1">
    <source>
        <dbReference type="EMBL" id="MPM28359.1"/>
    </source>
</evidence>
<reference evidence="1" key="1">
    <citation type="submission" date="2019-08" db="EMBL/GenBank/DDBJ databases">
        <authorList>
            <person name="Kucharzyk K."/>
            <person name="Murdoch R.W."/>
            <person name="Higgins S."/>
            <person name="Loffler F."/>
        </authorList>
    </citation>
    <scope>NUCLEOTIDE SEQUENCE</scope>
</reference>
<name>A0A644YJ40_9ZZZZ</name>
<dbReference type="EMBL" id="VSSQ01005233">
    <property type="protein sequence ID" value="MPM28359.1"/>
    <property type="molecule type" value="Genomic_DNA"/>
</dbReference>
<dbReference type="AlphaFoldDB" id="A0A644YJ40"/>